<protein>
    <submittedName>
        <fullName evidence="1">Uncharacterized protein</fullName>
    </submittedName>
</protein>
<dbReference type="AlphaFoldDB" id="A0A8S9QLD6"/>
<proteinExistence type="predicted"/>
<sequence length="162" mass="18153">MPPSTEETFFKGSFCLRQTPRKMGLRKFQSRGCLRNDGTCRWLRLEHKPLSSTTRITLSRLQSVSTLSCSHLSKTACDLKSTSSHVICLSMAISFCVFEEKLHSYLLMQGGSLSTSPCEATYGWSLTANTVLSSLSVQTSHLCLHPMLEHKPKPWKLSPKPM</sequence>
<organism evidence="1 2">
    <name type="scientific">Brassica cretica</name>
    <name type="common">Mustard</name>
    <dbReference type="NCBI Taxonomy" id="69181"/>
    <lineage>
        <taxon>Eukaryota</taxon>
        <taxon>Viridiplantae</taxon>
        <taxon>Streptophyta</taxon>
        <taxon>Embryophyta</taxon>
        <taxon>Tracheophyta</taxon>
        <taxon>Spermatophyta</taxon>
        <taxon>Magnoliopsida</taxon>
        <taxon>eudicotyledons</taxon>
        <taxon>Gunneridae</taxon>
        <taxon>Pentapetalae</taxon>
        <taxon>rosids</taxon>
        <taxon>malvids</taxon>
        <taxon>Brassicales</taxon>
        <taxon>Brassicaceae</taxon>
        <taxon>Brassiceae</taxon>
        <taxon>Brassica</taxon>
    </lineage>
</organism>
<reference evidence="1" key="1">
    <citation type="submission" date="2019-12" db="EMBL/GenBank/DDBJ databases">
        <title>Genome sequencing and annotation of Brassica cretica.</title>
        <authorList>
            <person name="Studholme D.J."/>
            <person name="Sarris P."/>
        </authorList>
    </citation>
    <scope>NUCLEOTIDE SEQUENCE</scope>
    <source>
        <strain evidence="1">PFS-109/04</strain>
        <tissue evidence="1">Leaf</tissue>
    </source>
</reference>
<evidence type="ECO:0000313" key="1">
    <source>
        <dbReference type="EMBL" id="KAF3553684.1"/>
    </source>
</evidence>
<name>A0A8S9QLD6_BRACR</name>
<dbReference type="Proteomes" id="UP000712600">
    <property type="component" value="Unassembled WGS sequence"/>
</dbReference>
<dbReference type="EMBL" id="QGKX02000996">
    <property type="protein sequence ID" value="KAF3553684.1"/>
    <property type="molecule type" value="Genomic_DNA"/>
</dbReference>
<evidence type="ECO:0000313" key="2">
    <source>
        <dbReference type="Proteomes" id="UP000712600"/>
    </source>
</evidence>
<comment type="caution">
    <text evidence="1">The sequence shown here is derived from an EMBL/GenBank/DDBJ whole genome shotgun (WGS) entry which is preliminary data.</text>
</comment>
<accession>A0A8S9QLD6</accession>
<gene>
    <name evidence="1" type="ORF">F2Q69_00012287</name>
</gene>